<dbReference type="SUPFAM" id="SSF89392">
    <property type="entry name" value="Prokaryotic lipoproteins and lipoprotein localization factors"/>
    <property type="match status" value="1"/>
</dbReference>
<accession>A0A3B0TJ28</accession>
<proteinExistence type="predicted"/>
<dbReference type="InterPro" id="IPR004564">
    <property type="entry name" value="OM_lipoprot_carrier_LolA-like"/>
</dbReference>
<evidence type="ECO:0000313" key="1">
    <source>
        <dbReference type="EMBL" id="VAW07066.1"/>
    </source>
</evidence>
<gene>
    <name evidence="1" type="ORF">MNBD_ALPHA01-522</name>
</gene>
<dbReference type="InterPro" id="IPR029046">
    <property type="entry name" value="LolA/LolB/LppX"/>
</dbReference>
<evidence type="ECO:0008006" key="2">
    <source>
        <dbReference type="Google" id="ProtNLM"/>
    </source>
</evidence>
<reference evidence="1" key="1">
    <citation type="submission" date="2018-06" db="EMBL/GenBank/DDBJ databases">
        <authorList>
            <person name="Zhirakovskaya E."/>
        </authorList>
    </citation>
    <scope>NUCLEOTIDE SEQUENCE</scope>
</reference>
<dbReference type="Gene3D" id="2.50.20.10">
    <property type="entry name" value="Lipoprotein localisation LolA/LolB/LppX"/>
    <property type="match status" value="1"/>
</dbReference>
<dbReference type="CDD" id="cd16325">
    <property type="entry name" value="LolA"/>
    <property type="match status" value="1"/>
</dbReference>
<dbReference type="PANTHER" id="PTHR35869">
    <property type="entry name" value="OUTER-MEMBRANE LIPOPROTEIN CARRIER PROTEIN"/>
    <property type="match status" value="1"/>
</dbReference>
<dbReference type="EMBL" id="UOEJ01000258">
    <property type="protein sequence ID" value="VAW07066.1"/>
    <property type="molecule type" value="Genomic_DNA"/>
</dbReference>
<dbReference type="PANTHER" id="PTHR35869:SF1">
    <property type="entry name" value="OUTER-MEMBRANE LIPOPROTEIN CARRIER PROTEIN"/>
    <property type="match status" value="1"/>
</dbReference>
<sequence>MIKSVLAGILAGLFILVQTIAAADDPTAPAPEVLEKKLDDQARAAVDKKARNDETLRKIEQSLNAIKSMKTDFIQRAPDGSVAEGVLYLERPGKLRFDFGDDAPFLVVSNGSLLTFVDYDVKQVSRWPIRKTPLGILVDDEIKFDGAIEVPDIIRFAGLVKVPVIDPKRQEYGYIILIFEESTMELRAWEVVDAQGYTTRVALVNPEYNVEIDGKYFKFKDPRPRRHGPRRR</sequence>
<organism evidence="1">
    <name type="scientific">hydrothermal vent metagenome</name>
    <dbReference type="NCBI Taxonomy" id="652676"/>
    <lineage>
        <taxon>unclassified sequences</taxon>
        <taxon>metagenomes</taxon>
        <taxon>ecological metagenomes</taxon>
    </lineage>
</organism>
<dbReference type="AlphaFoldDB" id="A0A3B0TJ28"/>
<name>A0A3B0TJ28_9ZZZZ</name>
<dbReference type="Pfam" id="PF03548">
    <property type="entry name" value="LolA"/>
    <property type="match status" value="1"/>
</dbReference>
<protein>
    <recommendedName>
        <fullName evidence="2">Outer membrane lipoprotein carrier protein LolA</fullName>
    </recommendedName>
</protein>